<dbReference type="Gene3D" id="1.10.10.10">
    <property type="entry name" value="Winged helix-like DNA-binding domain superfamily/Winged helix DNA-binding domain"/>
    <property type="match status" value="2"/>
</dbReference>
<accession>A0ABP5MW44</accession>
<name>A0ABP5MW44_9MICC</name>
<keyword evidence="1" id="KW-0805">Transcription regulation</keyword>
<dbReference type="CDD" id="cd06171">
    <property type="entry name" value="Sigma70_r4"/>
    <property type="match status" value="1"/>
</dbReference>
<dbReference type="InterPro" id="IPR007630">
    <property type="entry name" value="RNA_pol_sigma70_r4"/>
</dbReference>
<dbReference type="Pfam" id="PF04542">
    <property type="entry name" value="Sigma70_r2"/>
    <property type="match status" value="1"/>
</dbReference>
<dbReference type="PRINTS" id="PR00046">
    <property type="entry name" value="SIGMA70FCT"/>
</dbReference>
<evidence type="ECO:0000313" key="9">
    <source>
        <dbReference type="EMBL" id="GAA2177493.1"/>
    </source>
</evidence>
<dbReference type="InterPro" id="IPR013324">
    <property type="entry name" value="RNA_pol_sigma_r3/r4-like"/>
</dbReference>
<feature type="region of interest" description="Disordered" evidence="5">
    <location>
        <begin position="250"/>
        <end position="273"/>
    </location>
</feature>
<organism evidence="9 10">
    <name type="scientific">Arthrobacter parietis</name>
    <dbReference type="NCBI Taxonomy" id="271434"/>
    <lineage>
        <taxon>Bacteria</taxon>
        <taxon>Bacillati</taxon>
        <taxon>Actinomycetota</taxon>
        <taxon>Actinomycetes</taxon>
        <taxon>Micrococcales</taxon>
        <taxon>Micrococcaceae</taxon>
        <taxon>Arthrobacter</taxon>
    </lineage>
</organism>
<protein>
    <submittedName>
        <fullName evidence="9">SigB/SigF/SigG family RNA polymerase sigma factor</fullName>
    </submittedName>
</protein>
<feature type="domain" description="RNA polymerase sigma-70 region 3" evidence="6">
    <location>
        <begin position="118"/>
        <end position="166"/>
    </location>
</feature>
<evidence type="ECO:0000256" key="5">
    <source>
        <dbReference type="SAM" id="MobiDB-lite"/>
    </source>
</evidence>
<gene>
    <name evidence="9" type="ORF">GCM10009784_28400</name>
</gene>
<dbReference type="Proteomes" id="UP001500974">
    <property type="component" value="Unassembled WGS sequence"/>
</dbReference>
<dbReference type="RefSeq" id="WP_346028684.1">
    <property type="nucleotide sequence ID" value="NZ_BAAAON010000003.1"/>
</dbReference>
<dbReference type="InterPro" id="IPR000943">
    <property type="entry name" value="RNA_pol_sigma70"/>
</dbReference>
<dbReference type="InterPro" id="IPR013325">
    <property type="entry name" value="RNA_pol_sigma_r2"/>
</dbReference>
<keyword evidence="10" id="KW-1185">Reference proteome</keyword>
<evidence type="ECO:0000313" key="10">
    <source>
        <dbReference type="Proteomes" id="UP001500974"/>
    </source>
</evidence>
<keyword evidence="3" id="KW-0238">DNA-binding</keyword>
<sequence length="273" mass="30229">MRTAARPRSVSSRNVPANRRGNSRLQSAMQEGIALEHLHLAEAIARGFSPFANDAADVCQVAYLGLMKAAKRFDPELGIDFAAYAVPTIRGEVKRYLRDCCWMVRPPRELQDLKSTAAKADSELAQRLGREPSLTELSKHLEKDPATVAEALSCGGSQRPESLDTSAEGPGWAEILPAEDDPFAHTDDVLALRAVVHELSAREKELLYRRYFHEETQDRIGRRLGMTQMQVSRLLARTLVKLQKRLLDDAGPHRADPSPVLKMTAPDRAASIA</sequence>
<keyword evidence="2" id="KW-0731">Sigma factor</keyword>
<dbReference type="PANTHER" id="PTHR30385:SF4">
    <property type="entry name" value="RNA POLYMERASE SIGMA-E FACTOR"/>
    <property type="match status" value="1"/>
</dbReference>
<evidence type="ECO:0000256" key="3">
    <source>
        <dbReference type="ARBA" id="ARBA00023125"/>
    </source>
</evidence>
<dbReference type="SUPFAM" id="SSF88659">
    <property type="entry name" value="Sigma3 and sigma4 domains of RNA polymerase sigma factors"/>
    <property type="match status" value="2"/>
</dbReference>
<evidence type="ECO:0000256" key="2">
    <source>
        <dbReference type="ARBA" id="ARBA00023082"/>
    </source>
</evidence>
<proteinExistence type="predicted"/>
<dbReference type="Pfam" id="PF04545">
    <property type="entry name" value="Sigma70_r4"/>
    <property type="match status" value="1"/>
</dbReference>
<evidence type="ECO:0000259" key="7">
    <source>
        <dbReference type="Pfam" id="PF04542"/>
    </source>
</evidence>
<dbReference type="InterPro" id="IPR007627">
    <property type="entry name" value="RNA_pol_sigma70_r2"/>
</dbReference>
<feature type="region of interest" description="Disordered" evidence="5">
    <location>
        <begin position="1"/>
        <end position="23"/>
    </location>
</feature>
<dbReference type="NCBIfam" id="TIGR02937">
    <property type="entry name" value="sigma70-ECF"/>
    <property type="match status" value="1"/>
</dbReference>
<evidence type="ECO:0000256" key="4">
    <source>
        <dbReference type="ARBA" id="ARBA00023163"/>
    </source>
</evidence>
<dbReference type="InterPro" id="IPR007624">
    <property type="entry name" value="RNA_pol_sigma70_r3"/>
</dbReference>
<keyword evidence="4" id="KW-0804">Transcription</keyword>
<feature type="domain" description="RNA polymerase sigma-70 region 2" evidence="7">
    <location>
        <begin position="36"/>
        <end position="99"/>
    </location>
</feature>
<evidence type="ECO:0000259" key="8">
    <source>
        <dbReference type="Pfam" id="PF04545"/>
    </source>
</evidence>
<dbReference type="InterPro" id="IPR036388">
    <property type="entry name" value="WH-like_DNA-bd_sf"/>
</dbReference>
<dbReference type="Pfam" id="PF04539">
    <property type="entry name" value="Sigma70_r3"/>
    <property type="match status" value="1"/>
</dbReference>
<dbReference type="EMBL" id="BAAAON010000003">
    <property type="protein sequence ID" value="GAA2177493.1"/>
    <property type="molecule type" value="Genomic_DNA"/>
</dbReference>
<dbReference type="InterPro" id="IPR014284">
    <property type="entry name" value="RNA_pol_sigma-70_dom"/>
</dbReference>
<reference evidence="10" key="1">
    <citation type="journal article" date="2019" name="Int. J. Syst. Evol. Microbiol.">
        <title>The Global Catalogue of Microorganisms (GCM) 10K type strain sequencing project: providing services to taxonomists for standard genome sequencing and annotation.</title>
        <authorList>
            <consortium name="The Broad Institute Genomics Platform"/>
            <consortium name="The Broad Institute Genome Sequencing Center for Infectious Disease"/>
            <person name="Wu L."/>
            <person name="Ma J."/>
        </authorList>
    </citation>
    <scope>NUCLEOTIDE SEQUENCE [LARGE SCALE GENOMIC DNA]</scope>
    <source>
        <strain evidence="10">JCM 14917</strain>
    </source>
</reference>
<comment type="caution">
    <text evidence="9">The sequence shown here is derived from an EMBL/GenBank/DDBJ whole genome shotgun (WGS) entry which is preliminary data.</text>
</comment>
<dbReference type="PANTHER" id="PTHR30385">
    <property type="entry name" value="SIGMA FACTOR F FLAGELLAR"/>
    <property type="match status" value="1"/>
</dbReference>
<dbReference type="SUPFAM" id="SSF88946">
    <property type="entry name" value="Sigma2 domain of RNA polymerase sigma factors"/>
    <property type="match status" value="1"/>
</dbReference>
<dbReference type="Gene3D" id="1.20.120.1810">
    <property type="match status" value="1"/>
</dbReference>
<evidence type="ECO:0000259" key="6">
    <source>
        <dbReference type="Pfam" id="PF04539"/>
    </source>
</evidence>
<evidence type="ECO:0000256" key="1">
    <source>
        <dbReference type="ARBA" id="ARBA00023015"/>
    </source>
</evidence>
<feature type="domain" description="RNA polymerase sigma-70 region 4" evidence="8">
    <location>
        <begin position="197"/>
        <end position="244"/>
    </location>
</feature>